<dbReference type="Gene3D" id="2.60.120.560">
    <property type="entry name" value="Exo-inulinase, domain 1"/>
    <property type="match status" value="1"/>
</dbReference>
<feature type="domain" description="Peptidase S12 Pab87-related C-terminal" evidence="3">
    <location>
        <begin position="271"/>
        <end position="345"/>
    </location>
</feature>
<keyword evidence="5" id="KW-1185">Reference proteome</keyword>
<organism evidence="4 5">
    <name type="scientific">Pedosphaera parvula (strain Ellin514)</name>
    <dbReference type="NCBI Taxonomy" id="320771"/>
    <lineage>
        <taxon>Bacteria</taxon>
        <taxon>Pseudomonadati</taxon>
        <taxon>Verrucomicrobiota</taxon>
        <taxon>Pedosphaerae</taxon>
        <taxon>Pedosphaerales</taxon>
        <taxon>Pedosphaeraceae</taxon>
        <taxon>Pedosphaera</taxon>
    </lineage>
</organism>
<evidence type="ECO:0000313" key="5">
    <source>
        <dbReference type="Proteomes" id="UP000003688"/>
    </source>
</evidence>
<evidence type="ECO:0000259" key="2">
    <source>
        <dbReference type="Pfam" id="PF06439"/>
    </source>
</evidence>
<accession>B9XK84</accession>
<feature type="domain" description="3-keto-alpha-glucoside-1,2-lyase/3-keto-2-hydroxy-glucal hydratase" evidence="2">
    <location>
        <begin position="67"/>
        <end position="260"/>
    </location>
</feature>
<dbReference type="Proteomes" id="UP000003688">
    <property type="component" value="Unassembled WGS sequence"/>
</dbReference>
<dbReference type="AlphaFoldDB" id="B9XK84"/>
<name>B9XK84_PEDPL</name>
<keyword evidence="1" id="KW-0732">Signal</keyword>
<feature type="signal peptide" evidence="1">
    <location>
        <begin position="1"/>
        <end position="30"/>
    </location>
</feature>
<dbReference type="InterPro" id="IPR021860">
    <property type="entry name" value="Peptidase_S12_Pab87-rel_C"/>
</dbReference>
<dbReference type="InterPro" id="IPR010496">
    <property type="entry name" value="AL/BT2_dom"/>
</dbReference>
<gene>
    <name evidence="4" type="ORF">Cflav_PD2543</name>
</gene>
<evidence type="ECO:0008006" key="6">
    <source>
        <dbReference type="Google" id="ProtNLM"/>
    </source>
</evidence>
<proteinExistence type="predicted"/>
<protein>
    <recommendedName>
        <fullName evidence="6">3-keto-disaccharide hydrolase domain-containing protein</fullName>
    </recommendedName>
</protein>
<dbReference type="EMBL" id="ABOX02000024">
    <property type="protein sequence ID" value="EEF59722.1"/>
    <property type="molecule type" value="Genomic_DNA"/>
</dbReference>
<comment type="caution">
    <text evidence="4">The sequence shown here is derived from an EMBL/GenBank/DDBJ whole genome shotgun (WGS) entry which is preliminary data.</text>
</comment>
<feature type="chain" id="PRO_5002893064" description="3-keto-disaccharide hydrolase domain-containing protein" evidence="1">
    <location>
        <begin position="31"/>
        <end position="357"/>
    </location>
</feature>
<evidence type="ECO:0000259" key="3">
    <source>
        <dbReference type="Pfam" id="PF11954"/>
    </source>
</evidence>
<dbReference type="GO" id="GO:0016787">
    <property type="term" value="F:hydrolase activity"/>
    <property type="evidence" value="ECO:0007669"/>
    <property type="project" value="InterPro"/>
</dbReference>
<dbReference type="STRING" id="320771.Cflav_PD2543"/>
<evidence type="ECO:0000256" key="1">
    <source>
        <dbReference type="SAM" id="SignalP"/>
    </source>
</evidence>
<dbReference type="OrthoDB" id="176168at2"/>
<dbReference type="RefSeq" id="WP_007416227.1">
    <property type="nucleotide sequence ID" value="NZ_ABOX02000024.1"/>
</dbReference>
<sequence precursor="true">MKQNKSSLLAKISFGAVAIGALKLSSTCVALPDPNWVDHDRDRPLPPVVTPAVPSTEEKVGKAPSDAVVLFDGKDNSQWVAMDGSPTKWIVKDGYMECVKGSGYVRTLQNFGDCQLHVEWATPTPPHGEGQGRGNSGVFLGLDRYETQVLDSYQSKTYADGSAGSIYGQYPPLVNASLPPGKWQTYDIIYTAPRFDASGKLLSPTRETVFHNGVLIQNNVELVGPTGWLDRTPYVPHPEKQPISLQDHGNPVRYRNIWVRELGKPGKNEFTLPESLLDGYTGTYDRGGGDKIEITKDNRQLIAKLAGTRFVMFAESPTKFFAKSTDVQIEFKPDAQGKAQELIWSVGEGANEAKRIK</sequence>
<dbReference type="Pfam" id="PF11954">
    <property type="entry name" value="DUF3471"/>
    <property type="match status" value="1"/>
</dbReference>
<reference evidence="4 5" key="1">
    <citation type="journal article" date="2011" name="J. Bacteriol.">
        <title>Genome sequence of 'Pedosphaera parvula' Ellin514, an aerobic Verrucomicrobial isolate from pasture soil.</title>
        <authorList>
            <person name="Kant R."/>
            <person name="van Passel M.W."/>
            <person name="Sangwan P."/>
            <person name="Palva A."/>
            <person name="Lucas S."/>
            <person name="Copeland A."/>
            <person name="Lapidus A."/>
            <person name="Glavina Del Rio T."/>
            <person name="Dalin E."/>
            <person name="Tice H."/>
            <person name="Bruce D."/>
            <person name="Goodwin L."/>
            <person name="Pitluck S."/>
            <person name="Chertkov O."/>
            <person name="Larimer F.W."/>
            <person name="Land M.L."/>
            <person name="Hauser L."/>
            <person name="Brettin T.S."/>
            <person name="Detter J.C."/>
            <person name="Han S."/>
            <person name="de Vos W.M."/>
            <person name="Janssen P.H."/>
            <person name="Smidt H."/>
        </authorList>
    </citation>
    <scope>NUCLEOTIDE SEQUENCE [LARGE SCALE GENOMIC DNA]</scope>
    <source>
        <strain evidence="4 5">Ellin514</strain>
    </source>
</reference>
<dbReference type="Pfam" id="PF06439">
    <property type="entry name" value="3keto-disac_hyd"/>
    <property type="match status" value="1"/>
</dbReference>
<evidence type="ECO:0000313" key="4">
    <source>
        <dbReference type="EMBL" id="EEF59722.1"/>
    </source>
</evidence>